<keyword evidence="2" id="KW-1133">Transmembrane helix</keyword>
<evidence type="ECO:0000313" key="4">
    <source>
        <dbReference type="Proteomes" id="UP001190700"/>
    </source>
</evidence>
<name>A0AAE0KVQ3_9CHLO</name>
<dbReference type="EMBL" id="LGRX02016364">
    <property type="protein sequence ID" value="KAK3262234.1"/>
    <property type="molecule type" value="Genomic_DNA"/>
</dbReference>
<feature type="non-terminal residue" evidence="3">
    <location>
        <position position="1"/>
    </location>
</feature>
<organism evidence="3 4">
    <name type="scientific">Cymbomonas tetramitiformis</name>
    <dbReference type="NCBI Taxonomy" id="36881"/>
    <lineage>
        <taxon>Eukaryota</taxon>
        <taxon>Viridiplantae</taxon>
        <taxon>Chlorophyta</taxon>
        <taxon>Pyramimonadophyceae</taxon>
        <taxon>Pyramimonadales</taxon>
        <taxon>Pyramimonadaceae</taxon>
        <taxon>Cymbomonas</taxon>
    </lineage>
</organism>
<protein>
    <submittedName>
        <fullName evidence="3">Uncharacterized protein</fullName>
    </submittedName>
</protein>
<dbReference type="Proteomes" id="UP001190700">
    <property type="component" value="Unassembled WGS sequence"/>
</dbReference>
<accession>A0AAE0KVQ3</accession>
<keyword evidence="4" id="KW-1185">Reference proteome</keyword>
<evidence type="ECO:0000256" key="1">
    <source>
        <dbReference type="SAM" id="MobiDB-lite"/>
    </source>
</evidence>
<feature type="compositionally biased region" description="Polar residues" evidence="1">
    <location>
        <begin position="86"/>
        <end position="96"/>
    </location>
</feature>
<keyword evidence="2" id="KW-0472">Membrane</keyword>
<evidence type="ECO:0000313" key="3">
    <source>
        <dbReference type="EMBL" id="KAK3262234.1"/>
    </source>
</evidence>
<sequence>GVLWRRMLIGGFVCVRGVLLRLTLIGALIAGSGLSKNFIKSKLKSAAASQERANDDVELHQVQTFVDTDPDLLSNADSASCDGAVSNGQARELPSS</sequence>
<reference evidence="3 4" key="1">
    <citation type="journal article" date="2015" name="Genome Biol. Evol.">
        <title>Comparative Genomics of a Bacterivorous Green Alga Reveals Evolutionary Causalities and Consequences of Phago-Mixotrophic Mode of Nutrition.</title>
        <authorList>
            <person name="Burns J.A."/>
            <person name="Paasch A."/>
            <person name="Narechania A."/>
            <person name="Kim E."/>
        </authorList>
    </citation>
    <scope>NUCLEOTIDE SEQUENCE [LARGE SCALE GENOMIC DNA]</scope>
    <source>
        <strain evidence="3 4">PLY_AMNH</strain>
    </source>
</reference>
<feature type="region of interest" description="Disordered" evidence="1">
    <location>
        <begin position="77"/>
        <end position="96"/>
    </location>
</feature>
<feature type="transmembrane region" description="Helical" evidence="2">
    <location>
        <begin position="6"/>
        <end position="34"/>
    </location>
</feature>
<comment type="caution">
    <text evidence="3">The sequence shown here is derived from an EMBL/GenBank/DDBJ whole genome shotgun (WGS) entry which is preliminary data.</text>
</comment>
<dbReference type="AlphaFoldDB" id="A0AAE0KVQ3"/>
<gene>
    <name evidence="3" type="ORF">CYMTET_28897</name>
</gene>
<proteinExistence type="predicted"/>
<evidence type="ECO:0000256" key="2">
    <source>
        <dbReference type="SAM" id="Phobius"/>
    </source>
</evidence>
<keyword evidence="2" id="KW-0812">Transmembrane</keyword>